<evidence type="ECO:0000313" key="3">
    <source>
        <dbReference type="EMBL" id="ETO20026.1"/>
    </source>
</evidence>
<reference evidence="3 4" key="1">
    <citation type="journal article" date="2013" name="Curr. Biol.">
        <title>The Genome of the Foraminiferan Reticulomyxa filosa.</title>
        <authorList>
            <person name="Glockner G."/>
            <person name="Hulsmann N."/>
            <person name="Schleicher M."/>
            <person name="Noegel A.A."/>
            <person name="Eichinger L."/>
            <person name="Gallinger C."/>
            <person name="Pawlowski J."/>
            <person name="Sierra R."/>
            <person name="Euteneuer U."/>
            <person name="Pillet L."/>
            <person name="Moustafa A."/>
            <person name="Platzer M."/>
            <person name="Groth M."/>
            <person name="Szafranski K."/>
            <person name="Schliwa M."/>
        </authorList>
    </citation>
    <scope>NUCLEOTIDE SEQUENCE [LARGE SCALE GENOMIC DNA]</scope>
</reference>
<feature type="compositionally biased region" description="Basic and acidic residues" evidence="1">
    <location>
        <begin position="122"/>
        <end position="131"/>
    </location>
</feature>
<name>X6N1T6_RETFI</name>
<feature type="compositionally biased region" description="Basic and acidic residues" evidence="1">
    <location>
        <begin position="145"/>
        <end position="155"/>
    </location>
</feature>
<dbReference type="Proteomes" id="UP000023152">
    <property type="component" value="Unassembled WGS sequence"/>
</dbReference>
<keyword evidence="2" id="KW-0472">Membrane</keyword>
<feature type="region of interest" description="Disordered" evidence="1">
    <location>
        <begin position="19"/>
        <end position="44"/>
    </location>
</feature>
<sequence length="181" mass="21316">MSRSKKVVTKSYPLKVQETKANELKKESSQSKLETTNEKDEPKVSRVQSFIGKYDKVGNDTKQPSKPVSRDTFCFFFLHLFFFLYICIYPLSVQSFIFCHLFFYCYFLLCDNIIFSRNGTGKAKEEPEQRPLDQYVKPNGIPANKKPETDSKHSEPTNANPKKPWLKNKPYWNEKKRFLIY</sequence>
<evidence type="ECO:0000256" key="1">
    <source>
        <dbReference type="SAM" id="MobiDB-lite"/>
    </source>
</evidence>
<keyword evidence="2" id="KW-1133">Transmembrane helix</keyword>
<organism evidence="3 4">
    <name type="scientific">Reticulomyxa filosa</name>
    <dbReference type="NCBI Taxonomy" id="46433"/>
    <lineage>
        <taxon>Eukaryota</taxon>
        <taxon>Sar</taxon>
        <taxon>Rhizaria</taxon>
        <taxon>Retaria</taxon>
        <taxon>Foraminifera</taxon>
        <taxon>Monothalamids</taxon>
        <taxon>Reticulomyxidae</taxon>
        <taxon>Reticulomyxa</taxon>
    </lineage>
</organism>
<comment type="caution">
    <text evidence="3">The sequence shown here is derived from an EMBL/GenBank/DDBJ whole genome shotgun (WGS) entry which is preliminary data.</text>
</comment>
<gene>
    <name evidence="3" type="ORF">RFI_17192</name>
</gene>
<evidence type="ECO:0000256" key="2">
    <source>
        <dbReference type="SAM" id="Phobius"/>
    </source>
</evidence>
<feature type="region of interest" description="Disordered" evidence="1">
    <location>
        <begin position="121"/>
        <end position="169"/>
    </location>
</feature>
<proteinExistence type="predicted"/>
<protein>
    <submittedName>
        <fullName evidence="3">Uncharacterized protein</fullName>
    </submittedName>
</protein>
<keyword evidence="2" id="KW-0812">Transmembrane</keyword>
<dbReference type="EMBL" id="ASPP01013027">
    <property type="protein sequence ID" value="ETO20026.1"/>
    <property type="molecule type" value="Genomic_DNA"/>
</dbReference>
<accession>X6N1T6</accession>
<keyword evidence="4" id="KW-1185">Reference proteome</keyword>
<feature type="transmembrane region" description="Helical" evidence="2">
    <location>
        <begin position="72"/>
        <end position="91"/>
    </location>
</feature>
<evidence type="ECO:0000313" key="4">
    <source>
        <dbReference type="Proteomes" id="UP000023152"/>
    </source>
</evidence>
<dbReference type="AlphaFoldDB" id="X6N1T6"/>